<evidence type="ECO:0000313" key="8">
    <source>
        <dbReference type="Proteomes" id="UP001176941"/>
    </source>
</evidence>
<sequence length="132" mass="14364">MGGGGVGAGASGPPASCHGAAVEQWEVYVQGGDQDSSTFPGCINKAEVFEDQVNARLKKGLAEGEDYVLLPAAARHYLVNWCVLEHGQPRVERKVVELPRIRRAEVRSRTDARPAQRYGHTSHGSAQPRRFQ</sequence>
<feature type="domain" description="DUSP" evidence="6">
    <location>
        <begin position="15"/>
        <end position="99"/>
    </location>
</feature>
<organism evidence="7 8">
    <name type="scientific">Rangifer tarandus platyrhynchus</name>
    <name type="common">Svalbard reindeer</name>
    <dbReference type="NCBI Taxonomy" id="3082113"/>
    <lineage>
        <taxon>Eukaryota</taxon>
        <taxon>Metazoa</taxon>
        <taxon>Chordata</taxon>
        <taxon>Craniata</taxon>
        <taxon>Vertebrata</taxon>
        <taxon>Euteleostomi</taxon>
        <taxon>Mammalia</taxon>
        <taxon>Eutheria</taxon>
        <taxon>Laurasiatheria</taxon>
        <taxon>Artiodactyla</taxon>
        <taxon>Ruminantia</taxon>
        <taxon>Pecora</taxon>
        <taxon>Cervidae</taxon>
        <taxon>Odocoileinae</taxon>
        <taxon>Rangifer</taxon>
    </lineage>
</organism>
<accession>A0ABN8ZD50</accession>
<evidence type="ECO:0000256" key="4">
    <source>
        <dbReference type="ARBA" id="ARBA00022807"/>
    </source>
</evidence>
<keyword evidence="4" id="KW-0645">Protease</keyword>
<dbReference type="InterPro" id="IPR006615">
    <property type="entry name" value="Pept_C19_DUSP"/>
</dbReference>
<feature type="region of interest" description="Disordered" evidence="5">
    <location>
        <begin position="103"/>
        <end position="132"/>
    </location>
</feature>
<keyword evidence="4" id="KW-0378">Hydrolase</keyword>
<keyword evidence="8" id="KW-1185">Reference proteome</keyword>
<evidence type="ECO:0000256" key="3">
    <source>
        <dbReference type="ARBA" id="ARBA00022786"/>
    </source>
</evidence>
<evidence type="ECO:0000256" key="5">
    <source>
        <dbReference type="SAM" id="MobiDB-lite"/>
    </source>
</evidence>
<evidence type="ECO:0000313" key="7">
    <source>
        <dbReference type="EMBL" id="CAI9171730.1"/>
    </source>
</evidence>
<evidence type="ECO:0000259" key="6">
    <source>
        <dbReference type="SMART" id="SM00695"/>
    </source>
</evidence>
<dbReference type="InterPro" id="IPR035927">
    <property type="entry name" value="DUSP-like_sf"/>
</dbReference>
<dbReference type="EC" id="3.4.19.12" evidence="2"/>
<name>A0ABN8ZD50_RANTA</name>
<dbReference type="Pfam" id="PF06337">
    <property type="entry name" value="DUSP"/>
    <property type="match status" value="1"/>
</dbReference>
<evidence type="ECO:0000256" key="1">
    <source>
        <dbReference type="ARBA" id="ARBA00000707"/>
    </source>
</evidence>
<keyword evidence="3" id="KW-0833">Ubl conjugation pathway</keyword>
<proteinExistence type="predicted"/>
<dbReference type="SUPFAM" id="SSF143791">
    <property type="entry name" value="DUSP-like"/>
    <property type="match status" value="1"/>
</dbReference>
<dbReference type="Proteomes" id="UP001176941">
    <property type="component" value="Chromosome 31"/>
</dbReference>
<feature type="compositionally biased region" description="Basic and acidic residues" evidence="5">
    <location>
        <begin position="103"/>
        <end position="114"/>
    </location>
</feature>
<dbReference type="Gene3D" id="3.30.2230.10">
    <property type="entry name" value="DUSP-like"/>
    <property type="match status" value="1"/>
</dbReference>
<dbReference type="SMART" id="SM00695">
    <property type="entry name" value="DUSP"/>
    <property type="match status" value="1"/>
</dbReference>
<dbReference type="EMBL" id="OX459967">
    <property type="protein sequence ID" value="CAI9171730.1"/>
    <property type="molecule type" value="Genomic_DNA"/>
</dbReference>
<reference evidence="7" key="1">
    <citation type="submission" date="2023-04" db="EMBL/GenBank/DDBJ databases">
        <authorList>
            <consortium name="ELIXIR-Norway"/>
        </authorList>
    </citation>
    <scope>NUCLEOTIDE SEQUENCE [LARGE SCALE GENOMIC DNA]</scope>
</reference>
<protein>
    <recommendedName>
        <fullName evidence="2">ubiquitinyl hydrolase 1</fullName>
        <ecNumber evidence="2">3.4.19.12</ecNumber>
    </recommendedName>
</protein>
<evidence type="ECO:0000256" key="2">
    <source>
        <dbReference type="ARBA" id="ARBA00012759"/>
    </source>
</evidence>
<gene>
    <name evidence="7" type="ORF">MRATA1EN1_LOCUS20692</name>
</gene>
<keyword evidence="4" id="KW-0788">Thiol protease</keyword>
<comment type="catalytic activity">
    <reaction evidence="1">
        <text>Thiol-dependent hydrolysis of ester, thioester, amide, peptide and isopeptide bonds formed by the C-terminal Gly of ubiquitin (a 76-residue protein attached to proteins as an intracellular targeting signal).</text>
        <dbReference type="EC" id="3.4.19.12"/>
    </reaction>
</comment>